<dbReference type="PRINTS" id="PR00169">
    <property type="entry name" value="KCHANNEL"/>
</dbReference>
<keyword evidence="5" id="KW-0631">Potassium channel</keyword>
<keyword evidence="15" id="KW-1185">Reference proteome</keyword>
<dbReference type="AlphaFoldDB" id="A0A1I4YW25"/>
<keyword evidence="2" id="KW-0813">Transport</keyword>
<dbReference type="Pfam" id="PF00520">
    <property type="entry name" value="Ion_trans"/>
    <property type="match status" value="1"/>
</dbReference>
<evidence type="ECO:0000256" key="7">
    <source>
        <dbReference type="ARBA" id="ARBA00022958"/>
    </source>
</evidence>
<evidence type="ECO:0000256" key="5">
    <source>
        <dbReference type="ARBA" id="ARBA00022826"/>
    </source>
</evidence>
<dbReference type="EMBL" id="FOVJ01000001">
    <property type="protein sequence ID" value="SFN42212.1"/>
    <property type="molecule type" value="Genomic_DNA"/>
</dbReference>
<protein>
    <submittedName>
        <fullName evidence="14">Voltage-gated potassium channel</fullName>
    </submittedName>
</protein>
<evidence type="ECO:0000256" key="10">
    <source>
        <dbReference type="ARBA" id="ARBA00023136"/>
    </source>
</evidence>
<keyword evidence="8 12" id="KW-1133">Transmembrane helix</keyword>
<dbReference type="InterPro" id="IPR027359">
    <property type="entry name" value="Volt_channel_dom_sf"/>
</dbReference>
<name>A0A1I4YW25_9PROT</name>
<evidence type="ECO:0000256" key="8">
    <source>
        <dbReference type="ARBA" id="ARBA00022989"/>
    </source>
</evidence>
<feature type="domain" description="Ion transport" evidence="13">
    <location>
        <begin position="47"/>
        <end position="258"/>
    </location>
</feature>
<dbReference type="GO" id="GO:0008076">
    <property type="term" value="C:voltage-gated potassium channel complex"/>
    <property type="evidence" value="ECO:0007669"/>
    <property type="project" value="InterPro"/>
</dbReference>
<feature type="transmembrane region" description="Helical" evidence="12">
    <location>
        <begin position="234"/>
        <end position="254"/>
    </location>
</feature>
<feature type="transmembrane region" description="Helical" evidence="12">
    <location>
        <begin position="48"/>
        <end position="66"/>
    </location>
</feature>
<evidence type="ECO:0000256" key="12">
    <source>
        <dbReference type="SAM" id="Phobius"/>
    </source>
</evidence>
<keyword evidence="9" id="KW-0406">Ion transport</keyword>
<sequence>MNKKEHKSSPTRPIAKTDLAAYFGKPGSGFRDRLFVIIFEAETRAGRWFDFSLIAAILLSVAVVMLDSVSSISSRHAAALNALEWFFTVAFTIEYIARLACVKHPVRYARSFYGVVDLLAILPTYAAFFIPGLHALVDLRLLRLLRMFRLLKLAAYVEEYSLLGSALLASRRKIVIFLSVVAIVVVVNGTLLYVIEGGPNSPFSSIPTSVYFAITAVTTVGFGDITPQTDLGRAITSITMLVGWSVLAVPTGIITSEMTAQRFAPKPNTRTCPECLTTGLEENAKFCRNCGVRLPFFSRN</sequence>
<dbReference type="SUPFAM" id="SSF81324">
    <property type="entry name" value="Voltage-gated potassium channels"/>
    <property type="match status" value="1"/>
</dbReference>
<evidence type="ECO:0000313" key="14">
    <source>
        <dbReference type="EMBL" id="SFN42212.1"/>
    </source>
</evidence>
<feature type="transmembrane region" description="Helical" evidence="12">
    <location>
        <begin position="112"/>
        <end position="130"/>
    </location>
</feature>
<keyword evidence="3" id="KW-0633">Potassium transport</keyword>
<dbReference type="Proteomes" id="UP000183107">
    <property type="component" value="Unassembled WGS sequence"/>
</dbReference>
<proteinExistence type="predicted"/>
<keyword evidence="10 12" id="KW-0472">Membrane</keyword>
<dbReference type="Gene3D" id="1.10.287.70">
    <property type="match status" value="1"/>
</dbReference>
<dbReference type="InterPro" id="IPR028325">
    <property type="entry name" value="VG_K_chnl"/>
</dbReference>
<evidence type="ECO:0000256" key="2">
    <source>
        <dbReference type="ARBA" id="ARBA00022448"/>
    </source>
</evidence>
<dbReference type="OrthoDB" id="9799090at2"/>
<evidence type="ECO:0000256" key="11">
    <source>
        <dbReference type="ARBA" id="ARBA00023303"/>
    </source>
</evidence>
<dbReference type="InterPro" id="IPR005821">
    <property type="entry name" value="Ion_trans_dom"/>
</dbReference>
<evidence type="ECO:0000256" key="6">
    <source>
        <dbReference type="ARBA" id="ARBA00022882"/>
    </source>
</evidence>
<feature type="transmembrane region" description="Helical" evidence="12">
    <location>
        <begin position="175"/>
        <end position="195"/>
    </location>
</feature>
<evidence type="ECO:0000256" key="9">
    <source>
        <dbReference type="ARBA" id="ARBA00023065"/>
    </source>
</evidence>
<organism evidence="14 15">
    <name type="scientific">Nitrosospira briensis</name>
    <dbReference type="NCBI Taxonomy" id="35799"/>
    <lineage>
        <taxon>Bacteria</taxon>
        <taxon>Pseudomonadati</taxon>
        <taxon>Pseudomonadota</taxon>
        <taxon>Betaproteobacteria</taxon>
        <taxon>Nitrosomonadales</taxon>
        <taxon>Nitrosomonadaceae</taxon>
        <taxon>Nitrosospira</taxon>
    </lineage>
</organism>
<dbReference type="GO" id="GO:0005249">
    <property type="term" value="F:voltage-gated potassium channel activity"/>
    <property type="evidence" value="ECO:0007669"/>
    <property type="project" value="InterPro"/>
</dbReference>
<dbReference type="Gene3D" id="1.20.120.350">
    <property type="entry name" value="Voltage-gated potassium channels. Chain C"/>
    <property type="match status" value="1"/>
</dbReference>
<dbReference type="PANTHER" id="PTHR11537">
    <property type="entry name" value="VOLTAGE-GATED POTASSIUM CHANNEL"/>
    <property type="match status" value="1"/>
</dbReference>
<dbReference type="PANTHER" id="PTHR11537:SF254">
    <property type="entry name" value="POTASSIUM VOLTAGE-GATED CHANNEL PROTEIN SHAB"/>
    <property type="match status" value="1"/>
</dbReference>
<evidence type="ECO:0000259" key="13">
    <source>
        <dbReference type="Pfam" id="PF00520"/>
    </source>
</evidence>
<comment type="subcellular location">
    <subcellularLocation>
        <location evidence="1">Membrane</location>
        <topology evidence="1">Multi-pass membrane protein</topology>
    </subcellularLocation>
</comment>
<gene>
    <name evidence="14" type="ORF">SAMN05216386_0911</name>
</gene>
<feature type="transmembrane region" description="Helical" evidence="12">
    <location>
        <begin position="78"/>
        <end position="100"/>
    </location>
</feature>
<dbReference type="RefSeq" id="WP_074795042.1">
    <property type="nucleotide sequence ID" value="NZ_FOVJ01000001.1"/>
</dbReference>
<keyword evidence="11 14" id="KW-0407">Ion channel</keyword>
<dbReference type="GO" id="GO:0001508">
    <property type="term" value="P:action potential"/>
    <property type="evidence" value="ECO:0007669"/>
    <property type="project" value="TreeGrafter"/>
</dbReference>
<keyword evidence="7" id="KW-0630">Potassium</keyword>
<evidence type="ECO:0000256" key="1">
    <source>
        <dbReference type="ARBA" id="ARBA00004141"/>
    </source>
</evidence>
<reference evidence="15" key="1">
    <citation type="submission" date="2016-10" db="EMBL/GenBank/DDBJ databases">
        <authorList>
            <person name="Varghese N."/>
        </authorList>
    </citation>
    <scope>NUCLEOTIDE SEQUENCE [LARGE SCALE GENOMIC DNA]</scope>
    <source>
        <strain evidence="15">Nsp8</strain>
    </source>
</reference>
<keyword evidence="4 12" id="KW-0812">Transmembrane</keyword>
<evidence type="ECO:0000256" key="3">
    <source>
        <dbReference type="ARBA" id="ARBA00022538"/>
    </source>
</evidence>
<evidence type="ECO:0000313" key="15">
    <source>
        <dbReference type="Proteomes" id="UP000183107"/>
    </source>
</evidence>
<evidence type="ECO:0000256" key="4">
    <source>
        <dbReference type="ARBA" id="ARBA00022692"/>
    </source>
</evidence>
<keyword evidence="6" id="KW-0851">Voltage-gated channel</keyword>
<accession>A0A1I4YW25</accession>